<accession>A0ABU5ZI07</accession>
<organism evidence="1 2">
    <name type="scientific">Ferviditalea candida</name>
    <dbReference type="NCBI Taxonomy" id="3108399"/>
    <lineage>
        <taxon>Bacteria</taxon>
        <taxon>Bacillati</taxon>
        <taxon>Bacillota</taxon>
        <taxon>Bacilli</taxon>
        <taxon>Bacillales</taxon>
        <taxon>Paenibacillaceae</taxon>
        <taxon>Ferviditalea</taxon>
    </lineage>
</organism>
<reference evidence="1" key="1">
    <citation type="submission" date="2023-12" db="EMBL/GenBank/DDBJ databases">
        <title>Fervidustalea candida gen. nov., sp. nov., a novel member of the family Paenibacillaceae isolated from a geothermal area.</title>
        <authorList>
            <person name="Li W.-J."/>
            <person name="Jiao J.-Y."/>
            <person name="Chen Y."/>
        </authorList>
    </citation>
    <scope>NUCLEOTIDE SEQUENCE</scope>
    <source>
        <strain evidence="1">SYSU GA230002</strain>
    </source>
</reference>
<evidence type="ECO:0000313" key="1">
    <source>
        <dbReference type="EMBL" id="MEB3102125.1"/>
    </source>
</evidence>
<sequence length="56" mass="6187">MSGGGGVLGDRILWVACVSCKGKFYCGYDLLHSKYKLICPFCKTEFYAKDGLEADE</sequence>
<dbReference type="Proteomes" id="UP001310386">
    <property type="component" value="Unassembled WGS sequence"/>
</dbReference>
<proteinExistence type="predicted"/>
<evidence type="ECO:0000313" key="2">
    <source>
        <dbReference type="Proteomes" id="UP001310386"/>
    </source>
</evidence>
<protein>
    <submittedName>
        <fullName evidence="1">Uncharacterized protein</fullName>
    </submittedName>
</protein>
<comment type="caution">
    <text evidence="1">The sequence shown here is derived from an EMBL/GenBank/DDBJ whole genome shotgun (WGS) entry which is preliminary data.</text>
</comment>
<name>A0ABU5ZI07_9BACL</name>
<dbReference type="EMBL" id="JAYJLD010000013">
    <property type="protein sequence ID" value="MEB3102125.1"/>
    <property type="molecule type" value="Genomic_DNA"/>
</dbReference>
<dbReference type="RefSeq" id="WP_371754241.1">
    <property type="nucleotide sequence ID" value="NZ_JAYJLD010000013.1"/>
</dbReference>
<gene>
    <name evidence="1" type="ORF">VF724_10660</name>
</gene>
<keyword evidence="2" id="KW-1185">Reference proteome</keyword>